<dbReference type="Gene3D" id="3.60.21.10">
    <property type="match status" value="1"/>
</dbReference>
<dbReference type="OrthoDB" id="5976022at2759"/>
<dbReference type="SUPFAM" id="SSF56300">
    <property type="entry name" value="Metallo-dependent phosphatases"/>
    <property type="match status" value="1"/>
</dbReference>
<dbReference type="InParanoid" id="A0A0H2RBX2"/>
<dbReference type="Pfam" id="PF00149">
    <property type="entry name" value="Metallophos"/>
    <property type="match status" value="1"/>
</dbReference>
<gene>
    <name evidence="2" type="ORF">SCHPADRAFT_858506</name>
</gene>
<dbReference type="Proteomes" id="UP000053477">
    <property type="component" value="Unassembled WGS sequence"/>
</dbReference>
<dbReference type="InterPro" id="IPR004843">
    <property type="entry name" value="Calcineurin-like_PHP"/>
</dbReference>
<protein>
    <submittedName>
        <fullName evidence="2">Metallo-dependent phosphatase</fullName>
    </submittedName>
</protein>
<dbReference type="AlphaFoldDB" id="A0A0H2RBX2"/>
<keyword evidence="3" id="KW-1185">Reference proteome</keyword>
<evidence type="ECO:0000313" key="3">
    <source>
        <dbReference type="Proteomes" id="UP000053477"/>
    </source>
</evidence>
<evidence type="ECO:0000313" key="2">
    <source>
        <dbReference type="EMBL" id="KLO08932.1"/>
    </source>
</evidence>
<dbReference type="PANTHER" id="PTHR46546">
    <property type="entry name" value="SHEWANELLA-LIKE PROTEIN PHOSPHATASE 1"/>
    <property type="match status" value="1"/>
</dbReference>
<dbReference type="InterPro" id="IPR029052">
    <property type="entry name" value="Metallo-depent_PP-like"/>
</dbReference>
<dbReference type="FunCoup" id="A0A0H2RBX2">
    <property type="interactions" value="6"/>
</dbReference>
<proteinExistence type="predicted"/>
<accession>A0A0H2RBX2</accession>
<dbReference type="GO" id="GO:0016787">
    <property type="term" value="F:hydrolase activity"/>
    <property type="evidence" value="ECO:0007669"/>
    <property type="project" value="InterPro"/>
</dbReference>
<dbReference type="PANTHER" id="PTHR46546:SF4">
    <property type="entry name" value="SHEWANELLA-LIKE PROTEIN PHOSPHATASE 1"/>
    <property type="match status" value="1"/>
</dbReference>
<reference evidence="2 3" key="1">
    <citation type="submission" date="2015-04" db="EMBL/GenBank/DDBJ databases">
        <title>Complete genome sequence of Schizopora paradoxa KUC8140, a cosmopolitan wood degrader in East Asia.</title>
        <authorList>
            <consortium name="DOE Joint Genome Institute"/>
            <person name="Min B."/>
            <person name="Park H."/>
            <person name="Jang Y."/>
            <person name="Kim J.-J."/>
            <person name="Kim K.H."/>
            <person name="Pangilinan J."/>
            <person name="Lipzen A."/>
            <person name="Riley R."/>
            <person name="Grigoriev I.V."/>
            <person name="Spatafora J.W."/>
            <person name="Choi I.-G."/>
        </authorList>
    </citation>
    <scope>NUCLEOTIDE SEQUENCE [LARGE SCALE GENOMIC DNA]</scope>
    <source>
        <strain evidence="2 3">KUC8140</strain>
    </source>
</reference>
<sequence>MAGVVDVQGNWTGNVDMFVQTGDIIDRGLDTMKLFVWMEKLRQQALSVGGEVVSHLGNHEWMNLLADWRYVYPDEIKTFGSVAARQKMLQTGRIGKAWAANYSVTSRVPFHPSIGPTNLDFDPSAFTSNPLAHAALSFVHGGLAPSYPHLTPYPSRINDIGRELLKKLQEREMPPPHPPAPYGGLPKDATGEEQRLYGQDGPLWYRGWAQDPDQQACGAIDEVLKKTGVRRLIMGHTPNFQKIISRCNGKIIIIDTGISHAYGGALSALSIKYTLTPHPSEVDKWTERELIVALYPDRQEVVLAHQREVEGKF</sequence>
<dbReference type="EMBL" id="KQ086072">
    <property type="protein sequence ID" value="KLO08932.1"/>
    <property type="molecule type" value="Genomic_DNA"/>
</dbReference>
<feature type="domain" description="Calcineurin-like phosphoesterase" evidence="1">
    <location>
        <begin position="13"/>
        <end position="238"/>
    </location>
</feature>
<evidence type="ECO:0000259" key="1">
    <source>
        <dbReference type="Pfam" id="PF00149"/>
    </source>
</evidence>
<dbReference type="STRING" id="27342.A0A0H2RBX2"/>
<organism evidence="2 3">
    <name type="scientific">Schizopora paradoxa</name>
    <dbReference type="NCBI Taxonomy" id="27342"/>
    <lineage>
        <taxon>Eukaryota</taxon>
        <taxon>Fungi</taxon>
        <taxon>Dikarya</taxon>
        <taxon>Basidiomycota</taxon>
        <taxon>Agaricomycotina</taxon>
        <taxon>Agaricomycetes</taxon>
        <taxon>Hymenochaetales</taxon>
        <taxon>Schizoporaceae</taxon>
        <taxon>Schizopora</taxon>
    </lineage>
</organism>
<name>A0A0H2RBX2_9AGAM</name>